<feature type="domain" description="Non-reducing end beta-L-arabinofuranosidase-like GH127 catalytic" evidence="1">
    <location>
        <begin position="42"/>
        <end position="423"/>
    </location>
</feature>
<dbReference type="Pfam" id="PF20736">
    <property type="entry name" value="Glyco_hydro127M"/>
    <property type="match status" value="1"/>
</dbReference>
<evidence type="ECO:0000259" key="3">
    <source>
        <dbReference type="Pfam" id="PF20736"/>
    </source>
</evidence>
<dbReference type="eggNOG" id="COG3533">
    <property type="taxonomic scope" value="Bacteria"/>
</dbReference>
<name>F5IWW4_9BACT</name>
<feature type="domain" description="Non-reducing end beta-L-arabinofuranosidase-like GH127 middle" evidence="3">
    <location>
        <begin position="434"/>
        <end position="527"/>
    </location>
</feature>
<dbReference type="HOGENOM" id="CLU_008033_1_0_10"/>
<dbReference type="SUPFAM" id="SSF48208">
    <property type="entry name" value="Six-hairpin glycosidases"/>
    <property type="match status" value="1"/>
</dbReference>
<reference evidence="4 5" key="1">
    <citation type="submission" date="2011-04" db="EMBL/GenBank/DDBJ databases">
        <title>The Genome Sequence of Dysgonomonas gadei ATCC BAA-286.</title>
        <authorList>
            <consortium name="The Broad Institute Genome Sequencing Platform"/>
            <person name="Earl A."/>
            <person name="Ward D."/>
            <person name="Feldgarden M."/>
            <person name="Gevers D."/>
            <person name="Pudlo N."/>
            <person name="Martens E."/>
            <person name="Allen-Vercoe E."/>
            <person name="Young S.K."/>
            <person name="Zeng Q."/>
            <person name="Gargeya S."/>
            <person name="Fitzgerald M."/>
            <person name="Haas B."/>
            <person name="Abouelleil A."/>
            <person name="Alvarado L."/>
            <person name="Arachchi H.M."/>
            <person name="Berlin A."/>
            <person name="Brown A."/>
            <person name="Chapman S.B."/>
            <person name="Chen Z."/>
            <person name="Dunbar C."/>
            <person name="Freedman E."/>
            <person name="Gearin G."/>
            <person name="Gellesch M."/>
            <person name="Goldberg J."/>
            <person name="Griggs A."/>
            <person name="Gujja S."/>
            <person name="Heiman D."/>
            <person name="Howarth C."/>
            <person name="Larson L."/>
            <person name="Lui A."/>
            <person name="MacDonald P.J.P."/>
            <person name="Mehta T."/>
            <person name="Montmayeur A."/>
            <person name="Murphy C."/>
            <person name="Neiman D."/>
            <person name="Pearson M."/>
            <person name="Priest M."/>
            <person name="Roberts A."/>
            <person name="Saif S."/>
            <person name="Shea T."/>
            <person name="Shenoy N."/>
            <person name="Sisk P."/>
            <person name="Stolte C."/>
            <person name="Sykes S."/>
            <person name="Yandava C."/>
            <person name="Wortman J."/>
            <person name="Nusbaum C."/>
            <person name="Birren B."/>
        </authorList>
    </citation>
    <scope>NUCLEOTIDE SEQUENCE [LARGE SCALE GENOMIC DNA]</scope>
    <source>
        <strain evidence="4 5">ATCC BAA-286</strain>
    </source>
</reference>
<dbReference type="Pfam" id="PF20620">
    <property type="entry name" value="DUF6805"/>
    <property type="match status" value="1"/>
</dbReference>
<dbReference type="InterPro" id="IPR012878">
    <property type="entry name" value="Beta-AFase-like_GH127_cat"/>
</dbReference>
<proteinExistence type="predicted"/>
<dbReference type="Proteomes" id="UP000004913">
    <property type="component" value="Unassembled WGS sequence"/>
</dbReference>
<dbReference type="Pfam" id="PF07944">
    <property type="entry name" value="Beta-AFase-like_GH127_cat"/>
    <property type="match status" value="1"/>
</dbReference>
<dbReference type="PANTHER" id="PTHR31151:SF0">
    <property type="entry name" value="PROLINE-TRNA LIGASE (DUF1680)"/>
    <property type="match status" value="1"/>
</dbReference>
<keyword evidence="5" id="KW-1185">Reference proteome</keyword>
<gene>
    <name evidence="4" type="ORF">HMPREF9455_01581</name>
</gene>
<evidence type="ECO:0000259" key="2">
    <source>
        <dbReference type="Pfam" id="PF20620"/>
    </source>
</evidence>
<sequence>MRKTRIVSCIILLFYISTPLTLLMGQDTFFSRYRLKPFSLSDVRLTSSPFMSAMSLDEKWLLSFEPDRFLSGFRSESGLQPKAPKYGGWESQGVAGQTFGHYLSALSMMYASTGNEQLNDRIKYSINELDSCQQAFGMNGIVAAFPRAKGLFTEISTGDIRTEGFDLNGGWVPLYSMHKLFAGLIDVYEYTGNKQAYKIYINLADGVDKMLSGLSDEQIQKILICEHGGINESLAEVYALTGNKKYLNLATRLNHKAVLDPLSKGVDELAGKHANTQIPKVIGVIREYELTGNDDLFKTAEFFWNTVVHSHSYVIGGNSEAEHFGVAGRTYDRITDKTCENCNTYNMLKLTKHLFSLQPDIQKADYYERALYNQILASQNPQDGMVCYMSPLAAGSRRGFSTPFDSFWCCVGTGLENHARYGEFIYFSDKDKNLFINLFIPSKLDWKDRNMVIEQITNFPESDTVRYKIKAKKTQEFTVNIRYPLWAQDGFSLFVNGKRVEINSSPGNYIQLTRKWKNNDDICYVLPKRLLSEAALGDTNLRAYLYGPIVLSAVLDNEKESLFPVIITDNYNDASLVLELTDTPLEFNLKASQPYTVKMKPYYRMVSDKMMVYFEHYTPADWAEREKTILMKQDHARWLEEQTVSHFRPGEMQPERDHNFTGDKVETGEINGKKFRKAVDGGTFSFDMNVLPDIPQDLAATFWGNLGDIYKFDIEVDGTPIATVIIHWWGNKFIDKTYHIPTELTKGKSKVRITFKAINEKSVAGPLFDFKILKN</sequence>
<dbReference type="STRING" id="742766.HMPREF9455_01581"/>
<organism evidence="4 5">
    <name type="scientific">Dysgonomonas gadei ATCC BAA-286</name>
    <dbReference type="NCBI Taxonomy" id="742766"/>
    <lineage>
        <taxon>Bacteria</taxon>
        <taxon>Pseudomonadati</taxon>
        <taxon>Bacteroidota</taxon>
        <taxon>Bacteroidia</taxon>
        <taxon>Bacteroidales</taxon>
        <taxon>Dysgonomonadaceae</taxon>
        <taxon>Dysgonomonas</taxon>
    </lineage>
</organism>
<dbReference type="PANTHER" id="PTHR31151">
    <property type="entry name" value="PROLINE-TRNA LIGASE (DUF1680)"/>
    <property type="match status" value="1"/>
</dbReference>
<feature type="domain" description="Glycoside hydrolase GH146 substrate-binding" evidence="2">
    <location>
        <begin position="639"/>
        <end position="771"/>
    </location>
</feature>
<comment type="caution">
    <text evidence="4">The sequence shown here is derived from an EMBL/GenBank/DDBJ whole genome shotgun (WGS) entry which is preliminary data.</text>
</comment>
<protein>
    <recommendedName>
        <fullName evidence="6">DUF4986 domain-containing protein</fullName>
    </recommendedName>
</protein>
<dbReference type="OrthoDB" id="9757939at2"/>
<dbReference type="RefSeq" id="WP_006799096.1">
    <property type="nucleotide sequence ID" value="NZ_GL891981.1"/>
</dbReference>
<dbReference type="InterPro" id="IPR049046">
    <property type="entry name" value="Beta-AFase-like_GH127_middle"/>
</dbReference>
<evidence type="ECO:0000313" key="5">
    <source>
        <dbReference type="Proteomes" id="UP000004913"/>
    </source>
</evidence>
<dbReference type="InterPro" id="IPR008928">
    <property type="entry name" value="6-hairpin_glycosidase_sf"/>
</dbReference>
<accession>F5IWW4</accession>
<dbReference type="InterPro" id="IPR046544">
    <property type="entry name" value="GH146_SB_dom"/>
</dbReference>
<dbReference type="EMBL" id="ADLV01000018">
    <property type="protein sequence ID" value="EGK02311.1"/>
    <property type="molecule type" value="Genomic_DNA"/>
</dbReference>
<evidence type="ECO:0000259" key="1">
    <source>
        <dbReference type="Pfam" id="PF07944"/>
    </source>
</evidence>
<evidence type="ECO:0008006" key="6">
    <source>
        <dbReference type="Google" id="ProtNLM"/>
    </source>
</evidence>
<dbReference type="GO" id="GO:0005975">
    <property type="term" value="P:carbohydrate metabolic process"/>
    <property type="evidence" value="ECO:0007669"/>
    <property type="project" value="InterPro"/>
</dbReference>
<dbReference type="AlphaFoldDB" id="F5IWW4"/>
<evidence type="ECO:0000313" key="4">
    <source>
        <dbReference type="EMBL" id="EGK02311.1"/>
    </source>
</evidence>